<dbReference type="SFLD" id="SFLDG01065">
    <property type="entry name" value="anaerobic_coproporphyrinogen-I"/>
    <property type="match status" value="1"/>
</dbReference>
<dbReference type="SUPFAM" id="SSF102114">
    <property type="entry name" value="Radical SAM enzymes"/>
    <property type="match status" value="1"/>
</dbReference>
<dbReference type="PANTHER" id="PTHR13932">
    <property type="entry name" value="COPROPORPHYRINIGEN III OXIDASE"/>
    <property type="match status" value="1"/>
</dbReference>
<evidence type="ECO:0000313" key="7">
    <source>
        <dbReference type="Proteomes" id="UP001165090"/>
    </source>
</evidence>
<gene>
    <name evidence="6" type="ORF">VaNZ11_013457</name>
</gene>
<dbReference type="InterPro" id="IPR006638">
    <property type="entry name" value="Elp3/MiaA/NifB-like_rSAM"/>
</dbReference>
<keyword evidence="3" id="KW-0408">Iron</keyword>
<dbReference type="PROSITE" id="PS51918">
    <property type="entry name" value="RADICAL_SAM"/>
    <property type="match status" value="1"/>
</dbReference>
<dbReference type="PANTHER" id="PTHR13932:SF5">
    <property type="entry name" value="RADICAL S-ADENOSYL METHIONINE DOMAIN-CONTAINING PROTEIN 1, MITOCHONDRIAL"/>
    <property type="match status" value="1"/>
</dbReference>
<name>A0ABQ5SH11_9CHLO</name>
<evidence type="ECO:0000256" key="4">
    <source>
        <dbReference type="ARBA" id="ARBA00023014"/>
    </source>
</evidence>
<dbReference type="Pfam" id="PF04055">
    <property type="entry name" value="Radical_SAM"/>
    <property type="match status" value="1"/>
</dbReference>
<dbReference type="EMBL" id="BSDZ01000080">
    <property type="protein sequence ID" value="GLI68906.1"/>
    <property type="molecule type" value="Genomic_DNA"/>
</dbReference>
<evidence type="ECO:0000259" key="5">
    <source>
        <dbReference type="PROSITE" id="PS51918"/>
    </source>
</evidence>
<dbReference type="SMART" id="SM00729">
    <property type="entry name" value="Elp3"/>
    <property type="match status" value="1"/>
</dbReference>
<evidence type="ECO:0000256" key="1">
    <source>
        <dbReference type="ARBA" id="ARBA00022691"/>
    </source>
</evidence>
<keyword evidence="7" id="KW-1185">Reference proteome</keyword>
<comment type="caution">
    <text evidence="6">The sequence shown here is derived from an EMBL/GenBank/DDBJ whole genome shotgun (WGS) entry which is preliminary data.</text>
</comment>
<dbReference type="Proteomes" id="UP001165090">
    <property type="component" value="Unassembled WGS sequence"/>
</dbReference>
<evidence type="ECO:0000256" key="2">
    <source>
        <dbReference type="ARBA" id="ARBA00022723"/>
    </source>
</evidence>
<protein>
    <recommendedName>
        <fullName evidence="5">Radical SAM core domain-containing protein</fullName>
    </recommendedName>
</protein>
<dbReference type="InterPro" id="IPR034505">
    <property type="entry name" value="Coproporphyrinogen-III_oxidase"/>
</dbReference>
<dbReference type="InterPro" id="IPR013785">
    <property type="entry name" value="Aldolase_TIM"/>
</dbReference>
<dbReference type="SFLD" id="SFLDG01082">
    <property type="entry name" value="B12-binding_domain_containing"/>
    <property type="match status" value="1"/>
</dbReference>
<dbReference type="InterPro" id="IPR058240">
    <property type="entry name" value="rSAM_sf"/>
</dbReference>
<evidence type="ECO:0000256" key="3">
    <source>
        <dbReference type="ARBA" id="ARBA00023004"/>
    </source>
</evidence>
<dbReference type="InterPro" id="IPR007197">
    <property type="entry name" value="rSAM"/>
</dbReference>
<keyword evidence="2" id="KW-0479">Metal-binding</keyword>
<sequence>MYRGVIRNPSVSITARQVGVLALPTSPNTMQLGYISKFGLQAASASVLATSAAVDSRAAAERASTSRMPGDSTVAGVRSAYIHLPFCKRKCFYCDFPVEAVGRDTTSPKVEARMRAYVDTVLREMKTTKRLGTGTLRTVFFGGGTPSLLPPSLLELLLNALDVRFGLAPDAEVSVEADPGTFDVQRLRQYRQLGVTRLSIGVQAFQNELLEACGRGHDLPDVVAAVEAVQAAGMPSWSLDLISGLPGLTAEAWRYSLQRAVEAAPDHLSVYDLQVSNYARPGHRCAHNQVYWRGLPYYAFGLGAASYLAGRRFSRPARMREYTAWVDTLSANGGDTLPGGYLPEESQEELLLDTIMLRLRTADGLDLAQLRSRFGTEALATALRALAPHEQRGTVLALDGQGRPCSSAEAAMNAAQEAATTPMPPLDAIPPAAGLGRGQVDYQQPGGGPRVRLSDPQGFLLSNDIISDVFAAFDITKATDYKGTV</sequence>
<feature type="domain" description="Radical SAM core" evidence="5">
    <location>
        <begin position="72"/>
        <end position="327"/>
    </location>
</feature>
<accession>A0ABQ5SH11</accession>
<reference evidence="6 7" key="1">
    <citation type="journal article" date="2023" name="IScience">
        <title>Expanded male sex-determining region conserved during the evolution of homothallism in the green alga Volvox.</title>
        <authorList>
            <person name="Yamamoto K."/>
            <person name="Matsuzaki R."/>
            <person name="Mahakham W."/>
            <person name="Heman W."/>
            <person name="Sekimoto H."/>
            <person name="Kawachi M."/>
            <person name="Minakuchi Y."/>
            <person name="Toyoda A."/>
            <person name="Nozaki H."/>
        </authorList>
    </citation>
    <scope>NUCLEOTIDE SEQUENCE [LARGE SCALE GENOMIC DNA]</scope>
    <source>
        <strain evidence="6 7">NIES-4468</strain>
    </source>
</reference>
<keyword evidence="1" id="KW-0949">S-adenosyl-L-methionine</keyword>
<keyword evidence="4" id="KW-0411">Iron-sulfur</keyword>
<dbReference type="Gene3D" id="3.20.20.70">
    <property type="entry name" value="Aldolase class I"/>
    <property type="match status" value="1"/>
</dbReference>
<organism evidence="6 7">
    <name type="scientific">Volvox africanus</name>
    <dbReference type="NCBI Taxonomy" id="51714"/>
    <lineage>
        <taxon>Eukaryota</taxon>
        <taxon>Viridiplantae</taxon>
        <taxon>Chlorophyta</taxon>
        <taxon>core chlorophytes</taxon>
        <taxon>Chlorophyceae</taxon>
        <taxon>CS clade</taxon>
        <taxon>Chlamydomonadales</taxon>
        <taxon>Volvocaceae</taxon>
        <taxon>Volvox</taxon>
    </lineage>
</organism>
<dbReference type="InterPro" id="IPR010723">
    <property type="entry name" value="HemN_C"/>
</dbReference>
<proteinExistence type="predicted"/>
<evidence type="ECO:0000313" key="6">
    <source>
        <dbReference type="EMBL" id="GLI68906.1"/>
    </source>
</evidence>
<dbReference type="Pfam" id="PF06969">
    <property type="entry name" value="HemN_C"/>
    <property type="match status" value="1"/>
</dbReference>
<dbReference type="SFLD" id="SFLDS00029">
    <property type="entry name" value="Radical_SAM"/>
    <property type="match status" value="2"/>
</dbReference>